<reference evidence="1 2" key="1">
    <citation type="journal article" date="2012" name="Int. J. Syst. Evol. Microbiol.">
        <title>Vibrio caribbeanicus sp. nov., isolated from the marine sponge Scleritoderma cyanea.</title>
        <authorList>
            <person name="Hoffmann M."/>
            <person name="Monday S.R."/>
            <person name="Allard M.W."/>
            <person name="Strain E.A."/>
            <person name="Whittaker P."/>
            <person name="Naum M."/>
            <person name="McCarthy P.J."/>
            <person name="Lopez J.V."/>
            <person name="Fischer M."/>
            <person name="Brown E.W."/>
        </authorList>
    </citation>
    <scope>NUCLEOTIDE SEQUENCE [LARGE SCALE GENOMIC DNA]</scope>
    <source>
        <strain evidence="1 2">ATCC 700023</strain>
    </source>
</reference>
<evidence type="ECO:0000313" key="2">
    <source>
        <dbReference type="Proteomes" id="UP000004605"/>
    </source>
</evidence>
<accession>F9S1V2</accession>
<protein>
    <submittedName>
        <fullName evidence="1">Uncharacterized protein</fullName>
    </submittedName>
</protein>
<comment type="caution">
    <text evidence="1">The sequence shown here is derived from an EMBL/GenBank/DDBJ whole genome shotgun (WGS) entry which is preliminary data.</text>
</comment>
<evidence type="ECO:0000313" key="1">
    <source>
        <dbReference type="EMBL" id="EGU41192.1"/>
    </source>
</evidence>
<dbReference type="OrthoDB" id="9876477at2"/>
<proteinExistence type="predicted"/>
<dbReference type="AlphaFoldDB" id="F9S1V2"/>
<name>F9S1V2_9VIBR</name>
<keyword evidence="2" id="KW-1185">Reference proteome</keyword>
<dbReference type="Proteomes" id="UP000004605">
    <property type="component" value="Unassembled WGS sequence"/>
</dbReference>
<organism evidence="1 2">
    <name type="scientific">Vibrio ichthyoenteri ATCC 700023</name>
    <dbReference type="NCBI Taxonomy" id="870968"/>
    <lineage>
        <taxon>Bacteria</taxon>
        <taxon>Pseudomonadati</taxon>
        <taxon>Pseudomonadota</taxon>
        <taxon>Gammaproteobacteria</taxon>
        <taxon>Vibrionales</taxon>
        <taxon>Vibrionaceae</taxon>
        <taxon>Vibrio</taxon>
    </lineage>
</organism>
<sequence length="65" mass="6779">MSVISLSNADVHQVLSASHHAIANKELAPLVLAVSTLSAKEGLRPEVALIRLMQQGASNEGECDG</sequence>
<gene>
    <name evidence="1" type="ORF">VII00023_06167</name>
</gene>
<dbReference type="EMBL" id="AFWF01000115">
    <property type="protein sequence ID" value="EGU41192.1"/>
    <property type="molecule type" value="Genomic_DNA"/>
</dbReference>
<dbReference type="RefSeq" id="WP_006712064.1">
    <property type="nucleotide sequence ID" value="NZ_AFWF01000115.1"/>
</dbReference>